<feature type="region of interest" description="Disordered" evidence="8">
    <location>
        <begin position="296"/>
        <end position="317"/>
    </location>
</feature>
<dbReference type="SUPFAM" id="SSF49493">
    <property type="entry name" value="HSP40/DnaJ peptide-binding domain"/>
    <property type="match status" value="2"/>
</dbReference>
<dbReference type="PANTHER" id="PTHR43096">
    <property type="entry name" value="DNAJ HOMOLOG 1, MITOCHONDRIAL-RELATED"/>
    <property type="match status" value="1"/>
</dbReference>
<dbReference type="GO" id="GO:0005524">
    <property type="term" value="F:ATP binding"/>
    <property type="evidence" value="ECO:0007669"/>
    <property type="project" value="InterPro"/>
</dbReference>
<feature type="region of interest" description="Disordered" evidence="8">
    <location>
        <begin position="643"/>
        <end position="673"/>
    </location>
</feature>
<dbReference type="InterPro" id="IPR001623">
    <property type="entry name" value="DnaJ_domain"/>
</dbReference>
<gene>
    <name evidence="11" type="ORF">MKZ38_005360</name>
</gene>
<proteinExistence type="inferred from homology"/>
<name>A0AAD5RWZ7_9PEZI</name>
<evidence type="ECO:0000256" key="1">
    <source>
        <dbReference type="ARBA" id="ARBA00022723"/>
    </source>
</evidence>
<dbReference type="Pfam" id="PF00684">
    <property type="entry name" value="DnaJ_CXXCXGXG"/>
    <property type="match status" value="1"/>
</dbReference>
<keyword evidence="12" id="KW-1185">Reference proteome</keyword>
<feature type="compositionally biased region" description="Basic and acidic residues" evidence="8">
    <location>
        <begin position="654"/>
        <end position="673"/>
    </location>
</feature>
<dbReference type="CDD" id="cd10719">
    <property type="entry name" value="DnaJ_zf"/>
    <property type="match status" value="1"/>
</dbReference>
<dbReference type="PROSITE" id="PS50076">
    <property type="entry name" value="DNAJ_2"/>
    <property type="match status" value="1"/>
</dbReference>
<dbReference type="Pfam" id="PF00226">
    <property type="entry name" value="DnaJ"/>
    <property type="match status" value="1"/>
</dbReference>
<dbReference type="PANTHER" id="PTHR43096:SF52">
    <property type="entry name" value="DNAJ HOMOLOG 1, MITOCHONDRIAL-RELATED"/>
    <property type="match status" value="1"/>
</dbReference>
<feature type="compositionally biased region" description="Basic and acidic residues" evidence="8">
    <location>
        <begin position="8"/>
        <end position="25"/>
    </location>
</feature>
<feature type="domain" description="CR-type" evidence="10">
    <location>
        <begin position="381"/>
        <end position="461"/>
    </location>
</feature>
<dbReference type="SMART" id="SM00271">
    <property type="entry name" value="DnaJ"/>
    <property type="match status" value="1"/>
</dbReference>
<feature type="compositionally biased region" description="Gly residues" evidence="8">
    <location>
        <begin position="302"/>
        <end position="317"/>
    </location>
</feature>
<keyword evidence="1 7" id="KW-0479">Metal-binding</keyword>
<dbReference type="AlphaFoldDB" id="A0AAD5RWZ7"/>
<evidence type="ECO:0000256" key="4">
    <source>
        <dbReference type="ARBA" id="ARBA00022833"/>
    </source>
</evidence>
<dbReference type="InterPro" id="IPR018253">
    <property type="entry name" value="DnaJ_domain_CS"/>
</dbReference>
<dbReference type="PROSITE" id="PS51188">
    <property type="entry name" value="ZF_CR"/>
    <property type="match status" value="1"/>
</dbReference>
<dbReference type="InterPro" id="IPR001305">
    <property type="entry name" value="HSP_DnaJ_Cys-rich_dom"/>
</dbReference>
<dbReference type="GO" id="GO:0031072">
    <property type="term" value="F:heat shock protein binding"/>
    <property type="evidence" value="ECO:0007669"/>
    <property type="project" value="InterPro"/>
</dbReference>
<dbReference type="HAMAP" id="MF_01152">
    <property type="entry name" value="DnaJ"/>
    <property type="match status" value="1"/>
</dbReference>
<dbReference type="FunFam" id="2.60.260.20:FF:000005">
    <property type="entry name" value="Chaperone protein dnaJ 1, mitochondrial"/>
    <property type="match status" value="1"/>
</dbReference>
<dbReference type="InterPro" id="IPR008971">
    <property type="entry name" value="HSP40/DnaJ_pept-bd"/>
</dbReference>
<dbReference type="CDD" id="cd06257">
    <property type="entry name" value="DnaJ"/>
    <property type="match status" value="1"/>
</dbReference>
<evidence type="ECO:0000256" key="2">
    <source>
        <dbReference type="ARBA" id="ARBA00022737"/>
    </source>
</evidence>
<keyword evidence="4 7" id="KW-0862">Zinc</keyword>
<dbReference type="PRINTS" id="PR00625">
    <property type="entry name" value="JDOMAIN"/>
</dbReference>
<dbReference type="Gene3D" id="1.10.287.110">
    <property type="entry name" value="DnaJ domain"/>
    <property type="match status" value="1"/>
</dbReference>
<organism evidence="11 12">
    <name type="scientific">Zalerion maritima</name>
    <dbReference type="NCBI Taxonomy" id="339359"/>
    <lineage>
        <taxon>Eukaryota</taxon>
        <taxon>Fungi</taxon>
        <taxon>Dikarya</taxon>
        <taxon>Ascomycota</taxon>
        <taxon>Pezizomycotina</taxon>
        <taxon>Sordariomycetes</taxon>
        <taxon>Lulworthiomycetidae</taxon>
        <taxon>Lulworthiales</taxon>
        <taxon>Lulworthiaceae</taxon>
        <taxon>Zalerion</taxon>
    </lineage>
</organism>
<evidence type="ECO:0000256" key="6">
    <source>
        <dbReference type="ARBA" id="ARBA00072890"/>
    </source>
</evidence>
<comment type="caution">
    <text evidence="11">The sequence shown here is derived from an EMBL/GenBank/DDBJ whole genome shotgun (WGS) entry which is preliminary data.</text>
</comment>
<sequence length="673" mass="71693">MPPKSSKAAHDDHAKSDAPHKEKGAVGHHHHHHHHANGKTKKVATAAGSNLREVTNVAPSTGIQSDNTVPGVQWSSFERGTLHAYRREYQLQTPTTFADPYHQLVLGQRGSIGAFSPSMARKKEARRQCKDELATTNRKHFNSLGIQENEIIAAVLHKVKNDGITKKKRGLEQMPKLEPDPPYPKWSAARAGSRFVRPVSVQWPKAPQPQISSSRPFHATRAAQASVRDPYGVLGVSKSASSSDIKKAYYGLAKKYHPDTNKDSEAKDRFSEIQTAYEILSDPQKKQQYDQFGAAGFDQNGAPGGGPGSGFGGGDPFGGFGFGGGRGGFGSAHNMDDILSAFSDAFGQGGSGKRRAPFSDILQGDSIEIQTSISFMEAAKGCSKTITIRPLTSCGTCSGSGLKPGTRKADCGPCNGTGMRTHFMGGFQVQATCMSCGGSGQRVPAGSSCKSCSGGGVTRETKTISIDIPGGIEDGMRLRIDGEGDAPVMDSNTNPNVRTHRGDLFVVIRVASDPKFTRSGSDILYTASIPLTTALLGGDVPVPTLDGQVKVKVATGTSTGDKTTLSGKGMKRLNTRRGGIGDLKVEFRVNMPKYLSHNQRVIVEMLADELGDKTAKRIMGVGSQASDTPESHKNEGFLKSMWHNITNHPAHQKKPTDEKGDGDGDKKSGSGSG</sequence>
<evidence type="ECO:0000256" key="5">
    <source>
        <dbReference type="ARBA" id="ARBA00023186"/>
    </source>
</evidence>
<dbReference type="GO" id="GO:0042026">
    <property type="term" value="P:protein refolding"/>
    <property type="evidence" value="ECO:0007669"/>
    <property type="project" value="TreeGrafter"/>
</dbReference>
<dbReference type="SUPFAM" id="SSF46565">
    <property type="entry name" value="Chaperone J-domain"/>
    <property type="match status" value="1"/>
</dbReference>
<dbReference type="CDD" id="cd10747">
    <property type="entry name" value="DnaJ_C"/>
    <property type="match status" value="1"/>
</dbReference>
<dbReference type="Pfam" id="PF01556">
    <property type="entry name" value="DnaJ_C"/>
    <property type="match status" value="1"/>
</dbReference>
<feature type="zinc finger region" description="CR-type" evidence="7">
    <location>
        <begin position="381"/>
        <end position="461"/>
    </location>
</feature>
<evidence type="ECO:0000256" key="7">
    <source>
        <dbReference type="PROSITE-ProRule" id="PRU00546"/>
    </source>
</evidence>
<feature type="region of interest" description="Disordered" evidence="8">
    <location>
        <begin position="1"/>
        <end position="45"/>
    </location>
</feature>
<dbReference type="EMBL" id="JAKWBI020000031">
    <property type="protein sequence ID" value="KAJ2905484.1"/>
    <property type="molecule type" value="Genomic_DNA"/>
</dbReference>
<feature type="domain" description="J" evidence="9">
    <location>
        <begin position="229"/>
        <end position="293"/>
    </location>
</feature>
<keyword evidence="2" id="KW-0677">Repeat</keyword>
<dbReference type="Proteomes" id="UP001201980">
    <property type="component" value="Unassembled WGS sequence"/>
</dbReference>
<accession>A0AAD5RWZ7</accession>
<feature type="compositionally biased region" description="Basic residues" evidence="8">
    <location>
        <begin position="26"/>
        <end position="42"/>
    </location>
</feature>
<dbReference type="GO" id="GO:0009408">
    <property type="term" value="P:response to heat"/>
    <property type="evidence" value="ECO:0007669"/>
    <property type="project" value="InterPro"/>
</dbReference>
<keyword evidence="5" id="KW-0143">Chaperone</keyword>
<reference evidence="11" key="1">
    <citation type="submission" date="2022-07" db="EMBL/GenBank/DDBJ databases">
        <title>Draft genome sequence of Zalerion maritima ATCC 34329, a (micro)plastics degrading marine fungus.</title>
        <authorList>
            <person name="Paco A."/>
            <person name="Goncalves M.F.M."/>
            <person name="Rocha-Santos T.A.P."/>
            <person name="Alves A."/>
        </authorList>
    </citation>
    <scope>NUCLEOTIDE SEQUENCE</scope>
    <source>
        <strain evidence="11">ATCC 34329</strain>
    </source>
</reference>
<evidence type="ECO:0000256" key="8">
    <source>
        <dbReference type="SAM" id="MobiDB-lite"/>
    </source>
</evidence>
<dbReference type="InterPro" id="IPR002939">
    <property type="entry name" value="DnaJ_C"/>
</dbReference>
<keyword evidence="3 7" id="KW-0863">Zinc-finger</keyword>
<dbReference type="Gene3D" id="2.10.230.10">
    <property type="entry name" value="Heat shock protein DnaJ, cysteine-rich domain"/>
    <property type="match status" value="1"/>
</dbReference>
<dbReference type="FunFam" id="2.10.230.10:FF:000001">
    <property type="entry name" value="DnaJ subfamily A member 2"/>
    <property type="match status" value="1"/>
</dbReference>
<protein>
    <recommendedName>
        <fullName evidence="6">DnaJ homolog 1, mitochondrial</fullName>
    </recommendedName>
</protein>
<dbReference type="InterPro" id="IPR036869">
    <property type="entry name" value="J_dom_sf"/>
</dbReference>
<dbReference type="InterPro" id="IPR012724">
    <property type="entry name" value="DnaJ"/>
</dbReference>
<dbReference type="Gene3D" id="2.60.260.20">
    <property type="entry name" value="Urease metallochaperone UreE, N-terminal domain"/>
    <property type="match status" value="2"/>
</dbReference>
<evidence type="ECO:0000259" key="10">
    <source>
        <dbReference type="PROSITE" id="PS51188"/>
    </source>
</evidence>
<dbReference type="PROSITE" id="PS00636">
    <property type="entry name" value="DNAJ_1"/>
    <property type="match status" value="1"/>
</dbReference>
<evidence type="ECO:0000259" key="9">
    <source>
        <dbReference type="PROSITE" id="PS50076"/>
    </source>
</evidence>
<evidence type="ECO:0000313" key="11">
    <source>
        <dbReference type="EMBL" id="KAJ2905484.1"/>
    </source>
</evidence>
<dbReference type="GO" id="GO:0008270">
    <property type="term" value="F:zinc ion binding"/>
    <property type="evidence" value="ECO:0007669"/>
    <property type="project" value="UniProtKB-KW"/>
</dbReference>
<evidence type="ECO:0000256" key="3">
    <source>
        <dbReference type="ARBA" id="ARBA00022771"/>
    </source>
</evidence>
<dbReference type="GO" id="GO:0005737">
    <property type="term" value="C:cytoplasm"/>
    <property type="evidence" value="ECO:0007669"/>
    <property type="project" value="TreeGrafter"/>
</dbReference>
<dbReference type="GO" id="GO:0051082">
    <property type="term" value="F:unfolded protein binding"/>
    <property type="evidence" value="ECO:0007669"/>
    <property type="project" value="InterPro"/>
</dbReference>
<dbReference type="SUPFAM" id="SSF57938">
    <property type="entry name" value="DnaJ/Hsp40 cysteine-rich domain"/>
    <property type="match status" value="1"/>
</dbReference>
<dbReference type="InterPro" id="IPR036410">
    <property type="entry name" value="HSP_DnaJ_Cys-rich_dom_sf"/>
</dbReference>
<evidence type="ECO:0000313" key="12">
    <source>
        <dbReference type="Proteomes" id="UP001201980"/>
    </source>
</evidence>